<dbReference type="PANTHER" id="PTHR30012">
    <property type="entry name" value="GENERAL SECRETION PATHWAY PROTEIN"/>
    <property type="match status" value="1"/>
</dbReference>
<comment type="subcellular location">
    <subcellularLocation>
        <location evidence="1">Cell membrane</location>
        <topology evidence="1">Multi-pass membrane protein</topology>
    </subcellularLocation>
</comment>
<dbReference type="Gene3D" id="1.20.81.30">
    <property type="entry name" value="Type II secretion system (T2SS), domain F"/>
    <property type="match status" value="1"/>
</dbReference>
<keyword evidence="5" id="KW-1133">Transmembrane helix</keyword>
<dbReference type="InterPro" id="IPR018076">
    <property type="entry name" value="T2SS_GspF_dom"/>
</dbReference>
<keyword evidence="4" id="KW-0812">Transmembrane</keyword>
<evidence type="ECO:0000256" key="3">
    <source>
        <dbReference type="ARBA" id="ARBA00022475"/>
    </source>
</evidence>
<gene>
    <name evidence="8" type="ORF">HKB35_27155</name>
</gene>
<organism evidence="8 9">
    <name type="scientific">Vibrio alginolyticus</name>
    <dbReference type="NCBI Taxonomy" id="663"/>
    <lineage>
        <taxon>Bacteria</taxon>
        <taxon>Pseudomonadati</taxon>
        <taxon>Pseudomonadota</taxon>
        <taxon>Gammaproteobacteria</taxon>
        <taxon>Vibrionales</taxon>
        <taxon>Vibrionaceae</taxon>
        <taxon>Vibrio</taxon>
    </lineage>
</organism>
<dbReference type="Pfam" id="PF00482">
    <property type="entry name" value="T2SSF"/>
    <property type="match status" value="1"/>
</dbReference>
<reference evidence="8 9" key="1">
    <citation type="submission" date="2020-04" db="EMBL/GenBank/DDBJ databases">
        <title>Whole-genome sequencing of Vibrio spp. from China reveals different genetic environments of blaCTX-M-14 among diverse lineages.</title>
        <authorList>
            <person name="Zheng Z."/>
            <person name="Ye L."/>
            <person name="Chen S."/>
        </authorList>
    </citation>
    <scope>NUCLEOTIDE SEQUENCE [LARGE SCALE GENOMIC DNA]</scope>
    <source>
        <strain evidence="8 9">Vb1636</strain>
    </source>
</reference>
<sequence length="122" mass="13235">MPTFRYQGRTLDGSSTSGKIDAVNSEAAAEALMNKGIIPLNLRLEKEGVKNHVSLSKLLVPAIPLEVIILFSRQLFSLTKAGVPLLRSMRGLLQNCENKQLKEALEDVVSELSNGRGLSSAM</sequence>
<dbReference type="InterPro" id="IPR003004">
    <property type="entry name" value="GspF/PilC"/>
</dbReference>
<dbReference type="InterPro" id="IPR042094">
    <property type="entry name" value="T2SS_GspF_sf"/>
</dbReference>
<evidence type="ECO:0000256" key="4">
    <source>
        <dbReference type="ARBA" id="ARBA00022692"/>
    </source>
</evidence>
<evidence type="ECO:0000256" key="6">
    <source>
        <dbReference type="ARBA" id="ARBA00023136"/>
    </source>
</evidence>
<dbReference type="AlphaFoldDB" id="A0A7Y0N1Y3"/>
<dbReference type="RefSeq" id="WP_169629673.1">
    <property type="nucleotide sequence ID" value="NZ_JABCMA010000578.1"/>
</dbReference>
<accession>A0A7Y0N1Y3</accession>
<dbReference type="PANTHER" id="PTHR30012:SF4">
    <property type="entry name" value="MSHA BIOGENESIS PROTEIN MSHG"/>
    <property type="match status" value="1"/>
</dbReference>
<evidence type="ECO:0000256" key="5">
    <source>
        <dbReference type="ARBA" id="ARBA00022989"/>
    </source>
</evidence>
<dbReference type="GO" id="GO:0005886">
    <property type="term" value="C:plasma membrane"/>
    <property type="evidence" value="ECO:0007669"/>
    <property type="project" value="UniProtKB-SubCell"/>
</dbReference>
<dbReference type="Proteomes" id="UP000565155">
    <property type="component" value="Unassembled WGS sequence"/>
</dbReference>
<evidence type="ECO:0000256" key="2">
    <source>
        <dbReference type="ARBA" id="ARBA00005745"/>
    </source>
</evidence>
<name>A0A7Y0N1Y3_VIBAL</name>
<protein>
    <submittedName>
        <fullName evidence="8">Type II secretion system F family protein</fullName>
    </submittedName>
</protein>
<comment type="similarity">
    <text evidence="2">Belongs to the GSP F family.</text>
</comment>
<dbReference type="EMBL" id="JABCMA010000578">
    <property type="protein sequence ID" value="NMR77261.1"/>
    <property type="molecule type" value="Genomic_DNA"/>
</dbReference>
<evidence type="ECO:0000313" key="9">
    <source>
        <dbReference type="Proteomes" id="UP000565155"/>
    </source>
</evidence>
<keyword evidence="6" id="KW-0472">Membrane</keyword>
<feature type="domain" description="Type II secretion system protein GspF" evidence="7">
    <location>
        <begin position="71"/>
        <end position="122"/>
    </location>
</feature>
<keyword evidence="3" id="KW-1003">Cell membrane</keyword>
<proteinExistence type="inferred from homology"/>
<evidence type="ECO:0000259" key="7">
    <source>
        <dbReference type="Pfam" id="PF00482"/>
    </source>
</evidence>
<comment type="caution">
    <text evidence="8">The sequence shown here is derived from an EMBL/GenBank/DDBJ whole genome shotgun (WGS) entry which is preliminary data.</text>
</comment>
<evidence type="ECO:0000256" key="1">
    <source>
        <dbReference type="ARBA" id="ARBA00004651"/>
    </source>
</evidence>
<evidence type="ECO:0000313" key="8">
    <source>
        <dbReference type="EMBL" id="NMR77261.1"/>
    </source>
</evidence>
<dbReference type="GO" id="GO:0015628">
    <property type="term" value="P:protein secretion by the type II secretion system"/>
    <property type="evidence" value="ECO:0007669"/>
    <property type="project" value="TreeGrafter"/>
</dbReference>
<feature type="non-terminal residue" evidence="8">
    <location>
        <position position="122"/>
    </location>
</feature>